<reference evidence="1" key="1">
    <citation type="journal article" date="2020" name="G3 (Bethesda)">
        <title>High-Quality Assemblies for Three Invasive Social Wasps from the &lt;i&gt;Vespula&lt;/i&gt; Genus.</title>
        <authorList>
            <person name="Harrop T.W.R."/>
            <person name="Guhlin J."/>
            <person name="McLaughlin G.M."/>
            <person name="Permina E."/>
            <person name="Stockwell P."/>
            <person name="Gilligan J."/>
            <person name="Le Lec M.F."/>
            <person name="Gruber M.A.M."/>
            <person name="Quinn O."/>
            <person name="Lovegrove M."/>
            <person name="Duncan E.J."/>
            <person name="Remnant E.J."/>
            <person name="Van Eeckhoven J."/>
            <person name="Graham B."/>
            <person name="Knapp R.A."/>
            <person name="Langford K.W."/>
            <person name="Kronenberg Z."/>
            <person name="Press M.O."/>
            <person name="Eacker S.M."/>
            <person name="Wilson-Rankin E.E."/>
            <person name="Purcell J."/>
            <person name="Lester P.J."/>
            <person name="Dearden P.K."/>
        </authorList>
    </citation>
    <scope>NUCLEOTIDE SEQUENCE</scope>
    <source>
        <strain evidence="1">Volc-1</strain>
    </source>
</reference>
<evidence type="ECO:0000313" key="2">
    <source>
        <dbReference type="Proteomes" id="UP000600918"/>
    </source>
</evidence>
<proteinExistence type="predicted"/>
<dbReference type="Proteomes" id="UP000600918">
    <property type="component" value="Unassembled WGS sequence"/>
</dbReference>
<keyword evidence="2" id="KW-1185">Reference proteome</keyword>
<dbReference type="AlphaFoldDB" id="A0A834PDR8"/>
<sequence length="141" mass="16048">MFVWKYDRKKRFVDYGIFCSLTRPIVNHMVSLKRLSNGTMSLTKRIDEVRLLESRKSARLADQDTDFARLADMAGDRKRASSHSIDVPHVIGSSRVFGSLPHPSKLSYVGWDGCWGWLHTEEGIRCFEKGISHPSPLLVKG</sequence>
<protein>
    <submittedName>
        <fullName evidence="1">Uncharacterized protein</fullName>
    </submittedName>
</protein>
<evidence type="ECO:0000313" key="1">
    <source>
        <dbReference type="EMBL" id="KAF7437903.1"/>
    </source>
</evidence>
<gene>
    <name evidence="1" type="ORF">H0235_000294</name>
</gene>
<dbReference type="EMBL" id="JACSDY010000001">
    <property type="protein sequence ID" value="KAF7437903.1"/>
    <property type="molecule type" value="Genomic_DNA"/>
</dbReference>
<comment type="caution">
    <text evidence="1">The sequence shown here is derived from an EMBL/GenBank/DDBJ whole genome shotgun (WGS) entry which is preliminary data.</text>
</comment>
<organism evidence="1 2">
    <name type="scientific">Vespula pensylvanica</name>
    <name type="common">Western yellow jacket</name>
    <name type="synonym">Wasp</name>
    <dbReference type="NCBI Taxonomy" id="30213"/>
    <lineage>
        <taxon>Eukaryota</taxon>
        <taxon>Metazoa</taxon>
        <taxon>Ecdysozoa</taxon>
        <taxon>Arthropoda</taxon>
        <taxon>Hexapoda</taxon>
        <taxon>Insecta</taxon>
        <taxon>Pterygota</taxon>
        <taxon>Neoptera</taxon>
        <taxon>Endopterygota</taxon>
        <taxon>Hymenoptera</taxon>
        <taxon>Apocrita</taxon>
        <taxon>Aculeata</taxon>
        <taxon>Vespoidea</taxon>
        <taxon>Vespidae</taxon>
        <taxon>Vespinae</taxon>
        <taxon>Vespula</taxon>
    </lineage>
</organism>
<name>A0A834PDR8_VESPE</name>
<accession>A0A834PDR8</accession>